<evidence type="ECO:0000313" key="2">
    <source>
        <dbReference type="Proteomes" id="UP001281410"/>
    </source>
</evidence>
<organism evidence="1 2">
    <name type="scientific">Dipteronia sinensis</name>
    <dbReference type="NCBI Taxonomy" id="43782"/>
    <lineage>
        <taxon>Eukaryota</taxon>
        <taxon>Viridiplantae</taxon>
        <taxon>Streptophyta</taxon>
        <taxon>Embryophyta</taxon>
        <taxon>Tracheophyta</taxon>
        <taxon>Spermatophyta</taxon>
        <taxon>Magnoliopsida</taxon>
        <taxon>eudicotyledons</taxon>
        <taxon>Gunneridae</taxon>
        <taxon>Pentapetalae</taxon>
        <taxon>rosids</taxon>
        <taxon>malvids</taxon>
        <taxon>Sapindales</taxon>
        <taxon>Sapindaceae</taxon>
        <taxon>Hippocastanoideae</taxon>
        <taxon>Acereae</taxon>
        <taxon>Dipteronia</taxon>
    </lineage>
</organism>
<dbReference type="Proteomes" id="UP001281410">
    <property type="component" value="Unassembled WGS sequence"/>
</dbReference>
<dbReference type="EMBL" id="JANJYJ010000002">
    <property type="protein sequence ID" value="KAK3225856.1"/>
    <property type="molecule type" value="Genomic_DNA"/>
</dbReference>
<gene>
    <name evidence="1" type="ORF">Dsin_005718</name>
</gene>
<dbReference type="AlphaFoldDB" id="A0AAE0AX47"/>
<accession>A0AAE0AX47</accession>
<dbReference type="PANTHER" id="PTHR33116">
    <property type="entry name" value="REVERSE TRANSCRIPTASE ZINC-BINDING DOMAIN-CONTAINING PROTEIN-RELATED-RELATED"/>
    <property type="match status" value="1"/>
</dbReference>
<protein>
    <submittedName>
        <fullName evidence="1">Uncharacterized protein</fullName>
    </submittedName>
</protein>
<evidence type="ECO:0000313" key="1">
    <source>
        <dbReference type="EMBL" id="KAK3225856.1"/>
    </source>
</evidence>
<dbReference type="PANTHER" id="PTHR33116:SF75">
    <property type="entry name" value="RIBONUCLEASE H PROTEIN"/>
    <property type="match status" value="1"/>
</dbReference>
<name>A0AAE0AX47_9ROSI</name>
<reference evidence="1" key="1">
    <citation type="journal article" date="2023" name="Plant J.">
        <title>Genome sequences and population genomics provide insights into the demographic history, inbreeding, and mutation load of two 'living fossil' tree species of Dipteronia.</title>
        <authorList>
            <person name="Feng Y."/>
            <person name="Comes H.P."/>
            <person name="Chen J."/>
            <person name="Zhu S."/>
            <person name="Lu R."/>
            <person name="Zhang X."/>
            <person name="Li P."/>
            <person name="Qiu J."/>
            <person name="Olsen K.M."/>
            <person name="Qiu Y."/>
        </authorList>
    </citation>
    <scope>NUCLEOTIDE SEQUENCE</scope>
    <source>
        <strain evidence="1">NBL</strain>
    </source>
</reference>
<sequence>MFRIPVRVTKKIEKLQRDFFWNDGITKKKVHAVDWISVCKSKKDGDLGIGRIKDKGESLLAKWIWRFGREHSSLWKNIICAKYSLNHNSLNWEFLDVKGCSHFVKAVNSLYKEGTRSYNIITKGFQVVVGNGDRVRLWKDLRWDSFQLRMAFPRIFALASNKVEMLNEYGSWVDSSWVLNVGLRRQLFGWETDQWNCFLLSLQGVSVRRDIPDALAWSYCSNGTFFVSSLRGAWKIRLPNSQGLDGKLEWIVWWFKNFGCGSKEDITLLLLDVKERCIDSKLNKVNTNSVWSPPLNDDLTFNVDGSVFGNPGMAGRSLSFSLLLFAFPGPAVFSRHG</sequence>
<comment type="caution">
    <text evidence="1">The sequence shown here is derived from an EMBL/GenBank/DDBJ whole genome shotgun (WGS) entry which is preliminary data.</text>
</comment>
<proteinExistence type="predicted"/>
<keyword evidence="2" id="KW-1185">Reference proteome</keyword>